<dbReference type="InterPro" id="IPR000160">
    <property type="entry name" value="GGDEF_dom"/>
</dbReference>
<comment type="caution">
    <text evidence="6">The sequence shown here is derived from an EMBL/GenBank/DDBJ whole genome shotgun (WGS) entry which is preliminary data.</text>
</comment>
<dbReference type="CDD" id="cd01949">
    <property type="entry name" value="GGDEF"/>
    <property type="match status" value="1"/>
</dbReference>
<dbReference type="AlphaFoldDB" id="A0A9X4FBS0"/>
<evidence type="ECO:0000256" key="3">
    <source>
        <dbReference type="ARBA" id="ARBA00034247"/>
    </source>
</evidence>
<evidence type="ECO:0000256" key="2">
    <source>
        <dbReference type="ARBA" id="ARBA00012528"/>
    </source>
</evidence>
<dbReference type="SMART" id="SM00267">
    <property type="entry name" value="GGDEF"/>
    <property type="match status" value="1"/>
</dbReference>
<organism evidence="6 7">
    <name type="scientific">Vibrio aestuarianus</name>
    <dbReference type="NCBI Taxonomy" id="28171"/>
    <lineage>
        <taxon>Bacteria</taxon>
        <taxon>Pseudomonadati</taxon>
        <taxon>Pseudomonadota</taxon>
        <taxon>Gammaproteobacteria</taxon>
        <taxon>Vibrionales</taxon>
        <taxon>Vibrionaceae</taxon>
        <taxon>Vibrio</taxon>
    </lineage>
</organism>
<feature type="transmembrane region" description="Helical" evidence="4">
    <location>
        <begin position="95"/>
        <end position="116"/>
    </location>
</feature>
<reference evidence="6" key="1">
    <citation type="submission" date="2022-02" db="EMBL/GenBank/DDBJ databases">
        <title>Emergence and expansion in Europe of a Vibrio aestuarianus clonal complex pathogenic for oysters.</title>
        <authorList>
            <person name="Mesnil A."/>
            <person name="Travers M.-A."/>
        </authorList>
    </citation>
    <scope>NUCLEOTIDE SEQUENCE</scope>
    <source>
        <strain evidence="6">19_064_15T1</strain>
    </source>
</reference>
<evidence type="ECO:0000256" key="4">
    <source>
        <dbReference type="SAM" id="Phobius"/>
    </source>
</evidence>
<dbReference type="RefSeq" id="WP_176313861.1">
    <property type="nucleotide sequence ID" value="NZ_JAKNAX010000055.1"/>
</dbReference>
<keyword evidence="4" id="KW-0472">Membrane</keyword>
<dbReference type="GO" id="GO:0043709">
    <property type="term" value="P:cell adhesion involved in single-species biofilm formation"/>
    <property type="evidence" value="ECO:0007669"/>
    <property type="project" value="TreeGrafter"/>
</dbReference>
<dbReference type="Pfam" id="PF00990">
    <property type="entry name" value="GGDEF"/>
    <property type="match status" value="1"/>
</dbReference>
<feature type="transmembrane region" description="Helical" evidence="4">
    <location>
        <begin position="122"/>
        <end position="140"/>
    </location>
</feature>
<dbReference type="InterPro" id="IPR043128">
    <property type="entry name" value="Rev_trsase/Diguanyl_cyclase"/>
</dbReference>
<dbReference type="PANTHER" id="PTHR45138">
    <property type="entry name" value="REGULATORY COMPONENTS OF SENSORY TRANSDUCTION SYSTEM"/>
    <property type="match status" value="1"/>
</dbReference>
<feature type="transmembrane region" description="Helical" evidence="4">
    <location>
        <begin position="35"/>
        <end position="55"/>
    </location>
</feature>
<feature type="transmembrane region" description="Helical" evidence="4">
    <location>
        <begin position="61"/>
        <end position="83"/>
    </location>
</feature>
<dbReference type="SUPFAM" id="SSF55073">
    <property type="entry name" value="Nucleotide cyclase"/>
    <property type="match status" value="1"/>
</dbReference>
<evidence type="ECO:0000256" key="1">
    <source>
        <dbReference type="ARBA" id="ARBA00001946"/>
    </source>
</evidence>
<dbReference type="NCBIfam" id="TIGR00254">
    <property type="entry name" value="GGDEF"/>
    <property type="match status" value="1"/>
</dbReference>
<dbReference type="FunFam" id="3.30.70.270:FF:000001">
    <property type="entry name" value="Diguanylate cyclase domain protein"/>
    <property type="match status" value="1"/>
</dbReference>
<dbReference type="EC" id="2.7.7.65" evidence="2"/>
<dbReference type="Proteomes" id="UP001140978">
    <property type="component" value="Unassembled WGS sequence"/>
</dbReference>
<sequence>MEFTLDLRTICFITAVFSISYGVGLSLFNRAHQRSYNLMPFVIGLFAIGLGTALISLRGFIFSWLSIVTANILICIGFTYCLYGFSLFRQANNYNVYIAFYSLPIVFVLFTYFTYFQPSVNARTVVVSVYLTITMLMTAYNMHFGKAQDSKLPVEMLVIAYVMVALVMFIRATFSLYSSDMQSFMGAGVIHQLAYMIGVFNLVAIVFGLVWMINERLIVSIEALSMQDDLTQFYNRRGLDNLSNQEMQRVKKNGSTLSVLMCDIDHFKLVNDTHGHQVLQDVAAIIREQVPVGHLTFRYGGEEFLILLPNTSKSEALQLAQSIREAVEIGDLVSLEGCSLTVSIGVSQLRHGDTFATLVKCADDALYTAKSNGRNCVVSYAD</sequence>
<dbReference type="PROSITE" id="PS50887">
    <property type="entry name" value="GGDEF"/>
    <property type="match status" value="1"/>
</dbReference>
<dbReference type="Gene3D" id="3.30.70.270">
    <property type="match status" value="1"/>
</dbReference>
<comment type="catalytic activity">
    <reaction evidence="3">
        <text>2 GTP = 3',3'-c-di-GMP + 2 diphosphate</text>
        <dbReference type="Rhea" id="RHEA:24898"/>
        <dbReference type="ChEBI" id="CHEBI:33019"/>
        <dbReference type="ChEBI" id="CHEBI:37565"/>
        <dbReference type="ChEBI" id="CHEBI:58805"/>
        <dbReference type="EC" id="2.7.7.65"/>
    </reaction>
</comment>
<accession>A0A9X4FBS0</accession>
<dbReference type="GO" id="GO:0005886">
    <property type="term" value="C:plasma membrane"/>
    <property type="evidence" value="ECO:0007669"/>
    <property type="project" value="TreeGrafter"/>
</dbReference>
<evidence type="ECO:0000313" key="6">
    <source>
        <dbReference type="EMBL" id="MDE1347809.1"/>
    </source>
</evidence>
<evidence type="ECO:0000259" key="5">
    <source>
        <dbReference type="PROSITE" id="PS50887"/>
    </source>
</evidence>
<dbReference type="GO" id="GO:0052621">
    <property type="term" value="F:diguanylate cyclase activity"/>
    <property type="evidence" value="ECO:0007669"/>
    <property type="project" value="UniProtKB-EC"/>
</dbReference>
<gene>
    <name evidence="6" type="ORF">L9X51_15385</name>
</gene>
<protein>
    <recommendedName>
        <fullName evidence="2">diguanylate cyclase</fullName>
        <ecNumber evidence="2">2.7.7.65</ecNumber>
    </recommendedName>
</protein>
<dbReference type="GO" id="GO:1902201">
    <property type="term" value="P:negative regulation of bacterial-type flagellum-dependent cell motility"/>
    <property type="evidence" value="ECO:0007669"/>
    <property type="project" value="TreeGrafter"/>
</dbReference>
<feature type="domain" description="GGDEF" evidence="5">
    <location>
        <begin position="255"/>
        <end position="382"/>
    </location>
</feature>
<dbReference type="PANTHER" id="PTHR45138:SF9">
    <property type="entry name" value="DIGUANYLATE CYCLASE DGCM-RELATED"/>
    <property type="match status" value="1"/>
</dbReference>
<name>A0A9X4FBS0_9VIBR</name>
<dbReference type="EMBL" id="JAKNAX010000055">
    <property type="protein sequence ID" value="MDE1347809.1"/>
    <property type="molecule type" value="Genomic_DNA"/>
</dbReference>
<proteinExistence type="predicted"/>
<feature type="transmembrane region" description="Helical" evidence="4">
    <location>
        <begin position="6"/>
        <end position="28"/>
    </location>
</feature>
<comment type="cofactor">
    <cofactor evidence="1">
        <name>Mg(2+)</name>
        <dbReference type="ChEBI" id="CHEBI:18420"/>
    </cofactor>
</comment>
<dbReference type="InterPro" id="IPR050469">
    <property type="entry name" value="Diguanylate_Cyclase"/>
</dbReference>
<feature type="transmembrane region" description="Helical" evidence="4">
    <location>
        <begin position="194"/>
        <end position="213"/>
    </location>
</feature>
<evidence type="ECO:0000313" key="7">
    <source>
        <dbReference type="Proteomes" id="UP001140978"/>
    </source>
</evidence>
<feature type="transmembrane region" description="Helical" evidence="4">
    <location>
        <begin position="152"/>
        <end position="174"/>
    </location>
</feature>
<keyword evidence="4" id="KW-0812">Transmembrane</keyword>
<keyword evidence="4" id="KW-1133">Transmembrane helix</keyword>
<dbReference type="InterPro" id="IPR029787">
    <property type="entry name" value="Nucleotide_cyclase"/>
</dbReference>